<dbReference type="SUPFAM" id="SSF48371">
    <property type="entry name" value="ARM repeat"/>
    <property type="match status" value="1"/>
</dbReference>
<protein>
    <submittedName>
        <fullName evidence="1">Uncharacterized protein</fullName>
    </submittedName>
</protein>
<proteinExistence type="predicted"/>
<dbReference type="GeneID" id="9040806"/>
<sequence length="340" mass="38944">MSSSPPQSVDRTLPPFDTRQRVLGVEDATLGTFNAGGGCWARSSLRGRNPRGEYPENKGETLPQYHECFPYSVKGQHILHHPCQEFEGPARDYRKAGALARNMTGHCTIKDDLNIFTTWGPGPPRAGSTRWRRDLRLEKKSRIFDSSEHPATQFKRMYERGDMPFVIKHGAKCYLEWRVSPSKLDYQHFLPVFVDGTREKSEPYRFMAREACLTLIKEGNEAKILSAVPQLVVPLRQALNTRDPETVVNTLHVLQLLAKTSPMVGEALVPYYRHLLPIMSIFKPKKRNTWNVIDYAQRKEDWRNLGTLIEETLNVLELTGGEDAFVNIKYMIPTYESCVY</sequence>
<dbReference type="InterPro" id="IPR019399">
    <property type="entry name" value="Parkin_co-regulated_protein"/>
</dbReference>
<dbReference type="Pfam" id="PF10274">
    <property type="entry name" value="ParcG"/>
    <property type="match status" value="1"/>
</dbReference>
<dbReference type="GO" id="GO:0051879">
    <property type="term" value="F:Hsp90 protein binding"/>
    <property type="evidence" value="ECO:0007669"/>
    <property type="project" value="TreeGrafter"/>
</dbReference>
<dbReference type="Proteomes" id="UP000007800">
    <property type="component" value="Unassembled WGS sequence"/>
</dbReference>
<evidence type="ECO:0000313" key="2">
    <source>
        <dbReference type="Proteomes" id="UP000007800"/>
    </source>
</evidence>
<dbReference type="PANTHER" id="PTHR21207">
    <property type="entry name" value="PARKIN COREGULATED GENE PROTEIN PARK2 COREGULATED"/>
    <property type="match status" value="1"/>
</dbReference>
<dbReference type="RefSeq" id="XP_002765621.1">
    <property type="nucleotide sequence ID" value="XM_002765575.1"/>
</dbReference>
<dbReference type="OrthoDB" id="415129at2759"/>
<dbReference type="AlphaFoldDB" id="C5LY08"/>
<gene>
    <name evidence="1" type="ORF">Pmar_PMAR013687</name>
</gene>
<dbReference type="EMBL" id="GG686772">
    <property type="protein sequence ID" value="EEQ98338.1"/>
    <property type="molecule type" value="Genomic_DNA"/>
</dbReference>
<dbReference type="GO" id="GO:0030544">
    <property type="term" value="F:Hsp70 protein binding"/>
    <property type="evidence" value="ECO:0007669"/>
    <property type="project" value="TreeGrafter"/>
</dbReference>
<keyword evidence="2" id="KW-1185">Reference proteome</keyword>
<dbReference type="PANTHER" id="PTHR21207:SF2">
    <property type="entry name" value="PARKIN COREGULATED GENE PROTEIN"/>
    <property type="match status" value="1"/>
</dbReference>
<dbReference type="InterPro" id="IPR016024">
    <property type="entry name" value="ARM-type_fold"/>
</dbReference>
<reference evidence="1 2" key="1">
    <citation type="submission" date="2008-07" db="EMBL/GenBank/DDBJ databases">
        <authorList>
            <person name="El-Sayed N."/>
            <person name="Caler E."/>
            <person name="Inman J."/>
            <person name="Amedeo P."/>
            <person name="Hass B."/>
            <person name="Wortman J."/>
        </authorList>
    </citation>
    <scope>NUCLEOTIDE SEQUENCE [LARGE SCALE GENOMIC DNA]</scope>
    <source>
        <strain evidence="2">ATCC 50983 / TXsc</strain>
    </source>
</reference>
<evidence type="ECO:0000313" key="1">
    <source>
        <dbReference type="EMBL" id="EEQ98338.1"/>
    </source>
</evidence>
<accession>C5LY08</accession>
<name>C5LY08_PERM5</name>
<organism evidence="2">
    <name type="scientific">Perkinsus marinus (strain ATCC 50983 / TXsc)</name>
    <dbReference type="NCBI Taxonomy" id="423536"/>
    <lineage>
        <taxon>Eukaryota</taxon>
        <taxon>Sar</taxon>
        <taxon>Alveolata</taxon>
        <taxon>Perkinsozoa</taxon>
        <taxon>Perkinsea</taxon>
        <taxon>Perkinsida</taxon>
        <taxon>Perkinsidae</taxon>
        <taxon>Perkinsus</taxon>
    </lineage>
</organism>
<dbReference type="InParanoid" id="C5LY08"/>